<keyword evidence="2" id="KW-1185">Reference proteome</keyword>
<evidence type="ECO:0000313" key="1">
    <source>
        <dbReference type="EMBL" id="GAU25152.1"/>
    </source>
</evidence>
<dbReference type="Proteomes" id="UP000242715">
    <property type="component" value="Unassembled WGS sequence"/>
</dbReference>
<organism evidence="1 2">
    <name type="scientific">Trifolium subterraneum</name>
    <name type="common">Subterranean clover</name>
    <dbReference type="NCBI Taxonomy" id="3900"/>
    <lineage>
        <taxon>Eukaryota</taxon>
        <taxon>Viridiplantae</taxon>
        <taxon>Streptophyta</taxon>
        <taxon>Embryophyta</taxon>
        <taxon>Tracheophyta</taxon>
        <taxon>Spermatophyta</taxon>
        <taxon>Magnoliopsida</taxon>
        <taxon>eudicotyledons</taxon>
        <taxon>Gunneridae</taxon>
        <taxon>Pentapetalae</taxon>
        <taxon>rosids</taxon>
        <taxon>fabids</taxon>
        <taxon>Fabales</taxon>
        <taxon>Fabaceae</taxon>
        <taxon>Papilionoideae</taxon>
        <taxon>50 kb inversion clade</taxon>
        <taxon>NPAAA clade</taxon>
        <taxon>Hologalegina</taxon>
        <taxon>IRL clade</taxon>
        <taxon>Trifolieae</taxon>
        <taxon>Trifolium</taxon>
    </lineage>
</organism>
<protein>
    <submittedName>
        <fullName evidence="1">Uncharacterized protein</fullName>
    </submittedName>
</protein>
<reference evidence="2" key="1">
    <citation type="journal article" date="2017" name="Front. Plant Sci.">
        <title>Climate Clever Clovers: New Paradigm to Reduce the Environmental Footprint of Ruminants by Breeding Low Methanogenic Forages Utilizing Haplotype Variation.</title>
        <authorList>
            <person name="Kaur P."/>
            <person name="Appels R."/>
            <person name="Bayer P.E."/>
            <person name="Keeble-Gagnere G."/>
            <person name="Wang J."/>
            <person name="Hirakawa H."/>
            <person name="Shirasawa K."/>
            <person name="Vercoe P."/>
            <person name="Stefanova K."/>
            <person name="Durmic Z."/>
            <person name="Nichols P."/>
            <person name="Revell C."/>
            <person name="Isobe S.N."/>
            <person name="Edwards D."/>
            <person name="Erskine W."/>
        </authorList>
    </citation>
    <scope>NUCLEOTIDE SEQUENCE [LARGE SCALE GENOMIC DNA]</scope>
    <source>
        <strain evidence="2">cv. Daliak</strain>
    </source>
</reference>
<gene>
    <name evidence="1" type="ORF">TSUD_150510</name>
</gene>
<sequence length="79" mass="8543">MDVEEGVVVHETCVEENLVKPIYYNSGEGDSVVAVEQSANTFSPRHDCAVGETPVSVCSLGGLDGRDVRSRDMDKRDDA</sequence>
<dbReference type="AlphaFoldDB" id="A0A2Z6MIM5"/>
<accession>A0A2Z6MIM5</accession>
<dbReference type="EMBL" id="DF973306">
    <property type="protein sequence ID" value="GAU25152.1"/>
    <property type="molecule type" value="Genomic_DNA"/>
</dbReference>
<proteinExistence type="predicted"/>
<evidence type="ECO:0000313" key="2">
    <source>
        <dbReference type="Proteomes" id="UP000242715"/>
    </source>
</evidence>
<name>A0A2Z6MIM5_TRISU</name>